<feature type="region of interest" description="Disordered" evidence="1">
    <location>
        <begin position="1"/>
        <end position="100"/>
    </location>
</feature>
<accession>A0ABN9BHY2</accession>
<evidence type="ECO:0000313" key="3">
    <source>
        <dbReference type="Proteomes" id="UP001162483"/>
    </source>
</evidence>
<feature type="compositionally biased region" description="Polar residues" evidence="1">
    <location>
        <begin position="48"/>
        <end position="60"/>
    </location>
</feature>
<dbReference type="Proteomes" id="UP001162483">
    <property type="component" value="Unassembled WGS sequence"/>
</dbReference>
<name>A0ABN9BHY2_9NEOB</name>
<comment type="caution">
    <text evidence="2">The sequence shown here is derived from an EMBL/GenBank/DDBJ whole genome shotgun (WGS) entry which is preliminary data.</text>
</comment>
<protein>
    <submittedName>
        <fullName evidence="2">Uncharacterized protein</fullName>
    </submittedName>
</protein>
<evidence type="ECO:0000256" key="1">
    <source>
        <dbReference type="SAM" id="MobiDB-lite"/>
    </source>
</evidence>
<sequence>MSGSFPSQPLAMVPGPHTAPPSVGSLNGLPSEPLLHHGNMPDGITGHHQFQPQVPGQPSNLGYPPPNLNSYGAQLPGPPMTYPGTFPGNQQQMSGPPQKK</sequence>
<reference evidence="2" key="1">
    <citation type="submission" date="2023-05" db="EMBL/GenBank/DDBJ databases">
        <authorList>
            <person name="Stuckert A."/>
        </authorList>
    </citation>
    <scope>NUCLEOTIDE SEQUENCE</scope>
</reference>
<evidence type="ECO:0000313" key="2">
    <source>
        <dbReference type="EMBL" id="CAI9547131.1"/>
    </source>
</evidence>
<feature type="compositionally biased region" description="Polar residues" evidence="1">
    <location>
        <begin position="87"/>
        <end position="100"/>
    </location>
</feature>
<proteinExistence type="predicted"/>
<gene>
    <name evidence="2" type="ORF">SPARVUS_LOCUS2933461</name>
</gene>
<keyword evidence="3" id="KW-1185">Reference proteome</keyword>
<dbReference type="EMBL" id="CATNWA010004137">
    <property type="protein sequence ID" value="CAI9547131.1"/>
    <property type="molecule type" value="Genomic_DNA"/>
</dbReference>
<organism evidence="2 3">
    <name type="scientific">Staurois parvus</name>
    <dbReference type="NCBI Taxonomy" id="386267"/>
    <lineage>
        <taxon>Eukaryota</taxon>
        <taxon>Metazoa</taxon>
        <taxon>Chordata</taxon>
        <taxon>Craniata</taxon>
        <taxon>Vertebrata</taxon>
        <taxon>Euteleostomi</taxon>
        <taxon>Amphibia</taxon>
        <taxon>Batrachia</taxon>
        <taxon>Anura</taxon>
        <taxon>Neobatrachia</taxon>
        <taxon>Ranoidea</taxon>
        <taxon>Ranidae</taxon>
        <taxon>Staurois</taxon>
    </lineage>
</organism>
<feature type="non-terminal residue" evidence="2">
    <location>
        <position position="100"/>
    </location>
</feature>